<evidence type="ECO:0000313" key="2">
    <source>
        <dbReference type="Proteomes" id="UP000450917"/>
    </source>
</evidence>
<gene>
    <name evidence="1" type="ORF">GNP93_06785</name>
</gene>
<evidence type="ECO:0000313" key="1">
    <source>
        <dbReference type="EMBL" id="MUG70383.1"/>
    </source>
</evidence>
<accession>A0A7X2Z8P8</accession>
<dbReference type="Proteomes" id="UP000450917">
    <property type="component" value="Unassembled WGS sequence"/>
</dbReference>
<proteinExistence type="predicted"/>
<protein>
    <submittedName>
        <fullName evidence="1">Uncharacterized protein</fullName>
    </submittedName>
</protein>
<sequence>MSEPAKEPDKVKFCNGCGHSMHDPSSIIIEYWSSHHTVYFCWCHACGWRGEVVEVKRMITTETEE</sequence>
<reference evidence="1 2" key="1">
    <citation type="submission" date="2019-11" db="EMBL/GenBank/DDBJ databases">
        <title>Draft genome sequences of five Paenibacillus species of dairy origin.</title>
        <authorList>
            <person name="Olajide A.M."/>
            <person name="Chen S."/>
            <person name="Lapointe G."/>
        </authorList>
    </citation>
    <scope>NUCLEOTIDE SEQUENCE [LARGE SCALE GENOMIC DNA]</scope>
    <source>
        <strain evidence="1 2">2CS3</strain>
    </source>
</reference>
<comment type="caution">
    <text evidence="1">The sequence shown here is derived from an EMBL/GenBank/DDBJ whole genome shotgun (WGS) entry which is preliminary data.</text>
</comment>
<dbReference type="AlphaFoldDB" id="A0A7X2Z8P8"/>
<organism evidence="1 2">
    <name type="scientific">Paenibacillus validus</name>
    <dbReference type="NCBI Taxonomy" id="44253"/>
    <lineage>
        <taxon>Bacteria</taxon>
        <taxon>Bacillati</taxon>
        <taxon>Bacillota</taxon>
        <taxon>Bacilli</taxon>
        <taxon>Bacillales</taxon>
        <taxon>Paenibacillaceae</taxon>
        <taxon>Paenibacillus</taxon>
    </lineage>
</organism>
<keyword evidence="2" id="KW-1185">Reference proteome</keyword>
<dbReference type="RefSeq" id="WP_155614320.1">
    <property type="nucleotide sequence ID" value="NZ_WNZX01000004.1"/>
</dbReference>
<name>A0A7X2Z8P8_9BACL</name>
<dbReference type="EMBL" id="WNZX01000004">
    <property type="protein sequence ID" value="MUG70383.1"/>
    <property type="molecule type" value="Genomic_DNA"/>
</dbReference>